<keyword evidence="1" id="KW-0812">Transmembrane</keyword>
<name>A0A2S6HAI8_9FIRM</name>
<accession>A0A2S6HAI8</accession>
<keyword evidence="1" id="KW-0472">Membrane</keyword>
<dbReference type="AlphaFoldDB" id="A0A2S6HAI8"/>
<sequence>MILLTLSEADFDLEVDQAEAYTLEDEEEASSAVYPDQDFAIVLLLFLGVLIGVCLISRRPWHD</sequence>
<evidence type="ECO:0000313" key="3">
    <source>
        <dbReference type="Proteomes" id="UP000237749"/>
    </source>
</evidence>
<keyword evidence="3" id="KW-1185">Reference proteome</keyword>
<feature type="transmembrane region" description="Helical" evidence="1">
    <location>
        <begin position="39"/>
        <end position="57"/>
    </location>
</feature>
<dbReference type="RefSeq" id="WP_104439877.1">
    <property type="nucleotide sequence ID" value="NZ_PTJA01000025.1"/>
</dbReference>
<reference evidence="2 3" key="1">
    <citation type="submission" date="2018-02" db="EMBL/GenBank/DDBJ databases">
        <title>Genomic Encyclopedia of Archaeal and Bacterial Type Strains, Phase II (KMG-II): from individual species to whole genera.</title>
        <authorList>
            <person name="Goeker M."/>
        </authorList>
    </citation>
    <scope>NUCLEOTIDE SEQUENCE [LARGE SCALE GENOMIC DNA]</scope>
    <source>
        <strain evidence="2 3">DSM 3808</strain>
    </source>
</reference>
<keyword evidence="1" id="KW-1133">Transmembrane helix</keyword>
<evidence type="ECO:0000313" key="2">
    <source>
        <dbReference type="EMBL" id="PPK74512.1"/>
    </source>
</evidence>
<evidence type="ECO:0000256" key="1">
    <source>
        <dbReference type="SAM" id="Phobius"/>
    </source>
</evidence>
<comment type="caution">
    <text evidence="2">The sequence shown here is derived from an EMBL/GenBank/DDBJ whole genome shotgun (WGS) entry which is preliminary data.</text>
</comment>
<organism evidence="2 3">
    <name type="scientific">Lacrimispora xylanisolvens</name>
    <dbReference type="NCBI Taxonomy" id="384636"/>
    <lineage>
        <taxon>Bacteria</taxon>
        <taxon>Bacillati</taxon>
        <taxon>Bacillota</taxon>
        <taxon>Clostridia</taxon>
        <taxon>Lachnospirales</taxon>
        <taxon>Lachnospiraceae</taxon>
        <taxon>Lacrimispora</taxon>
    </lineage>
</organism>
<dbReference type="EMBL" id="PTJA01000025">
    <property type="protein sequence ID" value="PPK74512.1"/>
    <property type="molecule type" value="Genomic_DNA"/>
</dbReference>
<gene>
    <name evidence="2" type="ORF">BXY41_12514</name>
</gene>
<proteinExistence type="predicted"/>
<dbReference type="Proteomes" id="UP000237749">
    <property type="component" value="Unassembled WGS sequence"/>
</dbReference>
<protein>
    <submittedName>
        <fullName evidence="2">Uncharacterized protein</fullName>
    </submittedName>
</protein>